<name>A0A3M2RVW7_9HYPO</name>
<comment type="similarity">
    <text evidence="1">Belongs to the D-glutamate cyclase family.</text>
</comment>
<protein>
    <recommendedName>
        <fullName evidence="5">DUF1445 domain-containing protein</fullName>
    </recommendedName>
</protein>
<dbReference type="Proteomes" id="UP000277212">
    <property type="component" value="Unassembled WGS sequence"/>
</dbReference>
<keyword evidence="4" id="KW-1185">Reference proteome</keyword>
<dbReference type="OrthoDB" id="10262538at2759"/>
<evidence type="ECO:0000256" key="1">
    <source>
        <dbReference type="ARBA" id="ARBA00007896"/>
    </source>
</evidence>
<dbReference type="SUPFAM" id="SSF160920">
    <property type="entry name" value="PSTPO5379-like"/>
    <property type="match status" value="1"/>
</dbReference>
<dbReference type="Gene3D" id="3.40.1640.10">
    <property type="entry name" value="PSTPO5379-like"/>
    <property type="match status" value="1"/>
</dbReference>
<keyword evidence="2" id="KW-0456">Lyase</keyword>
<evidence type="ECO:0000313" key="4">
    <source>
        <dbReference type="Proteomes" id="UP000277212"/>
    </source>
</evidence>
<dbReference type="STRING" id="2010991.A0A3M2RVW7"/>
<reference evidence="3 4" key="1">
    <citation type="submission" date="2017-06" db="EMBL/GenBank/DDBJ databases">
        <title>Comparative genomic analysis of Ambrosia Fusariam Clade fungi.</title>
        <authorList>
            <person name="Stajich J.E."/>
            <person name="Carrillo J."/>
            <person name="Kijimoto T."/>
            <person name="Eskalen A."/>
            <person name="O'Donnell K."/>
            <person name="Kasson M."/>
        </authorList>
    </citation>
    <scope>NUCLEOTIDE SEQUENCE [LARGE SCALE GENOMIC DNA]</scope>
    <source>
        <strain evidence="3">UCR3666</strain>
    </source>
</reference>
<dbReference type="EMBL" id="NKUJ01000242">
    <property type="protein sequence ID" value="RMJ09436.1"/>
    <property type="molecule type" value="Genomic_DNA"/>
</dbReference>
<dbReference type="FunFam" id="3.30.2040.10:FF:000001">
    <property type="entry name" value="D-glutamate cyclase, mitochondrial"/>
    <property type="match status" value="1"/>
</dbReference>
<dbReference type="Gene3D" id="3.30.2040.10">
    <property type="entry name" value="PSTPO5379-like domain"/>
    <property type="match status" value="1"/>
</dbReference>
<proteinExistence type="inferred from homology"/>
<evidence type="ECO:0000256" key="2">
    <source>
        <dbReference type="ARBA" id="ARBA00023239"/>
    </source>
</evidence>
<sequence>MADPSNDHHHHSILKTAINEAHKSRLLSRLDLITDTIGRAGRHLQVNLVVLPSAYASDFRHLCARNPVPCPILGWTKPGDPSRVYPNGCIQTPDFDVRTDFPRYRVRVNGSLVAVKKNILDEWTDDHVAFLIGCSLSFEGALREAGHRICHEEDGKRPAMYKTNIPVLPAGVFCGGTVVVSMRMYHVEEVEQVRMITRPYLATHGEPIAWGWDGAEAIGIGSVYEPDFGDRQTFKGDEIPVFWGCGVTPQTVVEAVGDGIKGTVMTHDPGFVMITDWTVDDLPKLSACLMMENL</sequence>
<organism evidence="3 4">
    <name type="scientific">Fusarium kuroshium</name>
    <dbReference type="NCBI Taxonomy" id="2010991"/>
    <lineage>
        <taxon>Eukaryota</taxon>
        <taxon>Fungi</taxon>
        <taxon>Dikarya</taxon>
        <taxon>Ascomycota</taxon>
        <taxon>Pezizomycotina</taxon>
        <taxon>Sordariomycetes</taxon>
        <taxon>Hypocreomycetidae</taxon>
        <taxon>Hypocreales</taxon>
        <taxon>Nectriaceae</taxon>
        <taxon>Fusarium</taxon>
        <taxon>Fusarium solani species complex</taxon>
    </lineage>
</organism>
<dbReference type="InterPro" id="IPR009906">
    <property type="entry name" value="D-Glu_cyclase"/>
</dbReference>
<dbReference type="AlphaFoldDB" id="A0A3M2RVW7"/>
<dbReference type="GO" id="GO:0006536">
    <property type="term" value="P:glutamate metabolic process"/>
    <property type="evidence" value="ECO:0007669"/>
    <property type="project" value="TreeGrafter"/>
</dbReference>
<dbReference type="Pfam" id="PF07286">
    <property type="entry name" value="D-Glu_cyclase"/>
    <property type="match status" value="1"/>
</dbReference>
<dbReference type="PANTHER" id="PTHR32022:SF10">
    <property type="entry name" value="D-GLUTAMATE CYCLASE, MITOCHONDRIAL"/>
    <property type="match status" value="1"/>
</dbReference>
<dbReference type="GO" id="GO:0047820">
    <property type="term" value="F:D-glutamate cyclase activity"/>
    <property type="evidence" value="ECO:0007669"/>
    <property type="project" value="TreeGrafter"/>
</dbReference>
<gene>
    <name evidence="3" type="ORF">CDV36_010929</name>
</gene>
<dbReference type="InterPro" id="IPR038021">
    <property type="entry name" value="Putative_hydro-lyase"/>
</dbReference>
<dbReference type="PANTHER" id="PTHR32022">
    <property type="entry name" value="D-GLUTAMATE CYCLASE, MITOCHONDRIAL"/>
    <property type="match status" value="1"/>
</dbReference>
<evidence type="ECO:0008006" key="5">
    <source>
        <dbReference type="Google" id="ProtNLM"/>
    </source>
</evidence>
<comment type="caution">
    <text evidence="3">The sequence shown here is derived from an EMBL/GenBank/DDBJ whole genome shotgun (WGS) entry which is preliminary data.</text>
</comment>
<evidence type="ECO:0000313" key="3">
    <source>
        <dbReference type="EMBL" id="RMJ09436.1"/>
    </source>
</evidence>
<accession>A0A3M2RVW7</accession>